<evidence type="ECO:0000313" key="6">
    <source>
        <dbReference type="Proteomes" id="UP000320876"/>
    </source>
</evidence>
<dbReference type="Gene3D" id="3.50.50.60">
    <property type="entry name" value="FAD/NAD(P)-binding domain"/>
    <property type="match status" value="2"/>
</dbReference>
<dbReference type="InterPro" id="IPR020946">
    <property type="entry name" value="Flavin_mOase-like"/>
</dbReference>
<keyword evidence="2" id="KW-0285">Flavoprotein</keyword>
<accession>A0A542CSM3</accession>
<dbReference type="AlphaFoldDB" id="A0A542CSM3"/>
<dbReference type="Pfam" id="PF00743">
    <property type="entry name" value="FMO-like"/>
    <property type="match status" value="1"/>
</dbReference>
<dbReference type="InterPro" id="IPR036188">
    <property type="entry name" value="FAD/NAD-bd_sf"/>
</dbReference>
<dbReference type="GO" id="GO:0050660">
    <property type="term" value="F:flavin adenine dinucleotide binding"/>
    <property type="evidence" value="ECO:0007669"/>
    <property type="project" value="InterPro"/>
</dbReference>
<dbReference type="SUPFAM" id="SSF51905">
    <property type="entry name" value="FAD/NAD(P)-binding domain"/>
    <property type="match status" value="1"/>
</dbReference>
<dbReference type="PANTHER" id="PTHR42877:SF4">
    <property type="entry name" value="FAD_NAD(P)-BINDING DOMAIN-CONTAINING PROTEIN-RELATED"/>
    <property type="match status" value="1"/>
</dbReference>
<dbReference type="RefSeq" id="WP_142002963.1">
    <property type="nucleotide sequence ID" value="NZ_VFML01000002.1"/>
</dbReference>
<keyword evidence="3" id="KW-0274">FAD</keyword>
<reference evidence="5 6" key="1">
    <citation type="submission" date="2019-06" db="EMBL/GenBank/DDBJ databases">
        <title>Sequencing the genomes of 1000 actinobacteria strains.</title>
        <authorList>
            <person name="Klenk H.-P."/>
        </authorList>
    </citation>
    <scope>NUCLEOTIDE SEQUENCE [LARGE SCALE GENOMIC DNA]</scope>
    <source>
        <strain evidence="5 6">DSM 45679</strain>
    </source>
</reference>
<organism evidence="5 6">
    <name type="scientific">Amycolatopsis cihanbeyliensis</name>
    <dbReference type="NCBI Taxonomy" id="1128664"/>
    <lineage>
        <taxon>Bacteria</taxon>
        <taxon>Bacillati</taxon>
        <taxon>Actinomycetota</taxon>
        <taxon>Actinomycetes</taxon>
        <taxon>Pseudonocardiales</taxon>
        <taxon>Pseudonocardiaceae</taxon>
        <taxon>Amycolatopsis</taxon>
    </lineage>
</organism>
<evidence type="ECO:0000256" key="3">
    <source>
        <dbReference type="ARBA" id="ARBA00022827"/>
    </source>
</evidence>
<protein>
    <submittedName>
        <fullName evidence="5">Cation diffusion facilitator CzcD-associated flavoprotein CzcO</fullName>
    </submittedName>
</protein>
<dbReference type="Proteomes" id="UP000320876">
    <property type="component" value="Unassembled WGS sequence"/>
</dbReference>
<comment type="caution">
    <text evidence="5">The sequence shown here is derived from an EMBL/GenBank/DDBJ whole genome shotgun (WGS) entry which is preliminary data.</text>
</comment>
<keyword evidence="6" id="KW-1185">Reference proteome</keyword>
<comment type="similarity">
    <text evidence="1">Belongs to the FAD-binding monooxygenase family.</text>
</comment>
<dbReference type="GO" id="GO:0004499">
    <property type="term" value="F:N,N-dimethylaniline monooxygenase activity"/>
    <property type="evidence" value="ECO:0007669"/>
    <property type="project" value="InterPro"/>
</dbReference>
<dbReference type="InterPro" id="IPR051209">
    <property type="entry name" value="FAD-bind_Monooxygenase_sf"/>
</dbReference>
<dbReference type="PANTHER" id="PTHR42877">
    <property type="entry name" value="L-ORNITHINE N(5)-MONOOXYGENASE-RELATED"/>
    <property type="match status" value="1"/>
</dbReference>
<dbReference type="OrthoDB" id="5168853at2"/>
<keyword evidence="4" id="KW-0560">Oxidoreductase</keyword>
<gene>
    <name evidence="5" type="ORF">FB471_5973</name>
</gene>
<name>A0A542CSM3_AMYCI</name>
<proteinExistence type="inferred from homology"/>
<evidence type="ECO:0000256" key="4">
    <source>
        <dbReference type="ARBA" id="ARBA00023002"/>
    </source>
</evidence>
<dbReference type="GO" id="GO:0050661">
    <property type="term" value="F:NADP binding"/>
    <property type="evidence" value="ECO:0007669"/>
    <property type="project" value="InterPro"/>
</dbReference>
<evidence type="ECO:0000313" key="5">
    <source>
        <dbReference type="EMBL" id="TQI93828.1"/>
    </source>
</evidence>
<evidence type="ECO:0000256" key="1">
    <source>
        <dbReference type="ARBA" id="ARBA00010139"/>
    </source>
</evidence>
<evidence type="ECO:0000256" key="2">
    <source>
        <dbReference type="ARBA" id="ARBA00022630"/>
    </source>
</evidence>
<sequence>MTAAGHTTALIVGAGFGGVATAIELKRAGMHDFVILERAADLGGVWRENTYPGAACDVPSPLYSFSFERTERWPRRYAGQRDIHAYLARTARKYGVLEHIRFGMEVDAARFDETTGHWRVHTVGGGTFTAAAFIPAVGQLSRPALPRLPGIDSFRGHSFHSARWDHEHDLTGKRVAVIGTGASAVQFVPEIQPAVRQLTVFQRSAPYVLPRRDHGYARWPHRIFRLIPPLQQLDRLGFWLYAEFAQQCLSRWQRLTPLFSWQTRKHLRESVPDPQLRARLTPDYELGCKRVLFSNDYLPALTRPNVTVVTDRITGITPAGVRTGDGTEHPADVIIYGTGFATVDMLRPMEIHGLGGAPLAEWWSRGARAYLGISVPEFPNMFLMYGPNTNLGGGSIIYMLESQARYIRQAVRHLAAHPGRYLDVRPEQERSWDTEIQRRLAGSVWTRCSSWYRNEHGRVVTNWPGRTWEYRRRTRRLDLASYHVGGPPAGARRTTARAEAPCLSGNARHDRLGGARALGPIVTFAGYAPRLAARGLRRARVLLLAVKDQRRSRTLSQWETRLRS</sequence>
<dbReference type="EMBL" id="VFML01000002">
    <property type="protein sequence ID" value="TQI93828.1"/>
    <property type="molecule type" value="Genomic_DNA"/>
</dbReference>